<accession>A0A813PUB8</accession>
<feature type="compositionally biased region" description="Low complexity" evidence="2">
    <location>
        <begin position="1299"/>
        <end position="1312"/>
    </location>
</feature>
<feature type="transmembrane region" description="Helical" evidence="3">
    <location>
        <begin position="556"/>
        <end position="577"/>
    </location>
</feature>
<keyword evidence="1" id="KW-0456">Lyase</keyword>
<feature type="transmembrane region" description="Helical" evidence="3">
    <location>
        <begin position="687"/>
        <end position="705"/>
    </location>
</feature>
<feature type="region of interest" description="Disordered" evidence="2">
    <location>
        <begin position="1697"/>
        <end position="1720"/>
    </location>
</feature>
<dbReference type="Gene3D" id="3.30.70.1230">
    <property type="entry name" value="Nucleotide cyclase"/>
    <property type="match status" value="2"/>
</dbReference>
<feature type="compositionally biased region" description="Low complexity" evidence="2">
    <location>
        <begin position="1067"/>
        <end position="1076"/>
    </location>
</feature>
<feature type="region of interest" description="Disordered" evidence="2">
    <location>
        <begin position="1594"/>
        <end position="1644"/>
    </location>
</feature>
<feature type="region of interest" description="Disordered" evidence="2">
    <location>
        <begin position="1257"/>
        <end position="1312"/>
    </location>
</feature>
<evidence type="ECO:0000256" key="2">
    <source>
        <dbReference type="SAM" id="MobiDB-lite"/>
    </source>
</evidence>
<name>A0A813PUB8_9BILA</name>
<feature type="region of interest" description="Disordered" evidence="2">
    <location>
        <begin position="1040"/>
        <end position="1079"/>
    </location>
</feature>
<dbReference type="InterPro" id="IPR029787">
    <property type="entry name" value="Nucleotide_cyclase"/>
</dbReference>
<feature type="transmembrane region" description="Helical" evidence="3">
    <location>
        <begin position="70"/>
        <end position="88"/>
    </location>
</feature>
<keyword evidence="3" id="KW-0812">Transmembrane</keyword>
<dbReference type="Proteomes" id="UP000681722">
    <property type="component" value="Unassembled WGS sequence"/>
</dbReference>
<feature type="region of interest" description="Disordered" evidence="2">
    <location>
        <begin position="1151"/>
        <end position="1181"/>
    </location>
</feature>
<feature type="compositionally biased region" description="Polar residues" evidence="2">
    <location>
        <begin position="1053"/>
        <end position="1066"/>
    </location>
</feature>
<sequence>MFLKRLLSKLNLHRMENDDDLNLYYCKFLTKLSKIFLKIYLPIIVFTYFVLFLCSVVLYQQQSILKLKTFSLLCLTILSILVLIVARLWRRCWPLTRLILFLLLVCLSLVSLFNDKQQQFYISYSLVHSTLAITLIYSVFSFKLVQCIIIGATVSTIQLTFVLTSLTSSVAASVQSGELIFLLVYHIVINLFGITNYVYLLKHIRLYFQLYEKNLYEKNKFNVDCKKLQIIHRNCHNQPTIGNGLTNSQYINPSVDNYWFIDSHYTNGDTDHKNETNSDCYCEKSFGTCVVCNITINENCNLHTNEEIATLLDVLYCQIEQILLKQNVDYFTFDNEDILFTIINKDDRQTIEKCCLLAIDILRFIAHVNNVTQWSLSTTFGIETGELITIKTKHNKDDKILFIDGEIVDKAELLRNECCIQNRIHVSLNIYEYLKHNTEFYEFHSVWNNKKIKNPTYFLFTTNMYEQLTTLLPLTNTMIDQLARIQAQYHVEKHLGTITLTRSLRKRSLIDLTSKHINWLTLTLKSKLSSNHENNNSYNSNGSLLSFEKYHRTKTFSFFTFIYTLLILSGLLCHAFIIKNFTYYFFLFYICSVCTLFIIILFFYSIKQNPTTNSVKFYVYINILICITLTGLLFVTTQWHAVHNFQQFYIQLRRYNNITVNHSNMNISQNASLISYYNNEMVLYRRYYDYLTVSCMFPLYFCVYYRPCSWLIKIFLLFLCTLIQLCWLQYVWLNCLYNFILHIHHYTLLSLLIIHTCLLMLISYLKEWLEKIDYVWLNSIKSERYFVYKQRELDIKQCSTVIPKRAIDYYLQSDLESKIGTLSQHYHCKHDEMALLLIQFVNVDEQQTTKVDQLTKTKIFYNLLKEVYCTAKTDRFSNITINIKSSIYQILFSINTENDSTKYLQQIVELLFVVQEKLLLKKKQLGLTIRLCSCVHIGTVNEILLHLEKQLKTDLWSEHITLINRLLNKTQPNHCLTTSTAYTPLKDLYLFRTAGTITNNDTTTFQIYYLLGRLIGDNIFQGRNTLPLNIGITPFTNTVQTSTSTDSGHSSHLPNGSSHPNNTKPATTSTSTSSSTDQQTPLVVLEKQIGEEQKLSQKHVRINSSLSSMVTNNFEQSSYINRSTLLRALIGCGSDANHQQTNMKVKKFCLRSNKSSSRSPSLNIESNNNNRHHGNTKHTPPPPFILHSSTTNSPIDSLEKLLPKMVHINDNCWSSHEDTQNINGKDMNMRIGYSGGEGDSGKCLILTQKMLTGSCQSDDICSKSTQSSQKSHHSKIPERKSFTEEDFRRLLVNKEPTKENSLSTTNEESSSFSWDESDKITKDKKQKFKHDKNYNVPVIMCENDQLLTEEKIKTPSPPSHIRPSLDCYFPRRPSDLSFTVNMSTTEDEQSIETKSTLISPVSHTHLKATSPSNTSITTMTGLTPKNISSTTTDVMVHPVQPNVAYYKKPNLSVLSSARTSRPKPTIIHYRNKPPRNLARKLIQETSDTSEISLLDSIDEKRIKPVNNKKSNETRALWKENCAYARPLSMINKGRVRLSSSHSNLLDLLQREDECSHDDSQYPTSPCETNELLQRWLQDQLNMFEYQIKQQPLPPAVIQNNSDSDDESDTVSENTFTQQKLPLFNSKPQPTRTDEQMYNNNNRPQRYNRTAHKQLLLSDTKKNIYNNVRYKSLKRSQLVRHESLKNRNRPLLLGSSVLSRQSSTSQHHHSKPSCNNNFTSYHRNGGSSDHILNHSYCDKDVFGTDSSMPRSDTSDFSQPQLSESVISNLESEYDNYQPQQQQMSNSQILSDDDNRSYL</sequence>
<feature type="compositionally biased region" description="Polar residues" evidence="2">
    <location>
        <begin position="1615"/>
        <end position="1630"/>
    </location>
</feature>
<keyword evidence="3" id="KW-0472">Membrane</keyword>
<dbReference type="EMBL" id="CAJOBC010000110">
    <property type="protein sequence ID" value="CAF3538542.1"/>
    <property type="molecule type" value="Genomic_DNA"/>
</dbReference>
<gene>
    <name evidence="4" type="ORF">GPM918_LOCUS1212</name>
    <name evidence="5" type="ORF">SRO942_LOCUS1224</name>
</gene>
<feature type="transmembrane region" description="Helical" evidence="3">
    <location>
        <begin position="120"/>
        <end position="140"/>
    </location>
</feature>
<feature type="compositionally biased region" description="Basic and acidic residues" evidence="2">
    <location>
        <begin position="1275"/>
        <end position="1289"/>
    </location>
</feature>
<dbReference type="OrthoDB" id="10026241at2759"/>
<feature type="transmembrane region" description="Helical" evidence="3">
    <location>
        <begin position="745"/>
        <end position="765"/>
    </location>
</feature>
<feature type="transmembrane region" description="Helical" evidence="3">
    <location>
        <begin position="95"/>
        <end position="114"/>
    </location>
</feature>
<feature type="transmembrane region" description="Helical" evidence="3">
    <location>
        <begin position="39"/>
        <end position="58"/>
    </location>
</feature>
<feature type="compositionally biased region" description="Low complexity" evidence="2">
    <location>
        <begin position="1151"/>
        <end position="1163"/>
    </location>
</feature>
<keyword evidence="3" id="KW-1133">Transmembrane helix</keyword>
<dbReference type="GO" id="GO:0016829">
    <property type="term" value="F:lyase activity"/>
    <property type="evidence" value="ECO:0007669"/>
    <property type="project" value="UniProtKB-KW"/>
</dbReference>
<dbReference type="SUPFAM" id="SSF55073">
    <property type="entry name" value="Nucleotide cyclase"/>
    <property type="match status" value="1"/>
</dbReference>
<comment type="caution">
    <text evidence="4">The sequence shown here is derived from an EMBL/GenBank/DDBJ whole genome shotgun (WGS) entry which is preliminary data.</text>
</comment>
<organism evidence="4 6">
    <name type="scientific">Didymodactylos carnosus</name>
    <dbReference type="NCBI Taxonomy" id="1234261"/>
    <lineage>
        <taxon>Eukaryota</taxon>
        <taxon>Metazoa</taxon>
        <taxon>Spiralia</taxon>
        <taxon>Gnathifera</taxon>
        <taxon>Rotifera</taxon>
        <taxon>Eurotatoria</taxon>
        <taxon>Bdelloidea</taxon>
        <taxon>Philodinida</taxon>
        <taxon>Philodinidae</taxon>
        <taxon>Didymodactylos</taxon>
    </lineage>
</organism>
<dbReference type="EMBL" id="CAJNOQ010000109">
    <property type="protein sequence ID" value="CAF0757809.1"/>
    <property type="molecule type" value="Genomic_DNA"/>
</dbReference>
<feature type="transmembrane region" description="Helical" evidence="3">
    <location>
        <begin position="714"/>
        <end position="733"/>
    </location>
</feature>
<feature type="transmembrane region" description="Helical" evidence="3">
    <location>
        <begin position="179"/>
        <end position="200"/>
    </location>
</feature>
<evidence type="ECO:0000313" key="6">
    <source>
        <dbReference type="Proteomes" id="UP000663829"/>
    </source>
</evidence>
<proteinExistence type="predicted"/>
<protein>
    <submittedName>
        <fullName evidence="4">Uncharacterized protein</fullName>
    </submittedName>
</protein>
<feature type="transmembrane region" description="Helical" evidence="3">
    <location>
        <begin position="617"/>
        <end position="635"/>
    </location>
</feature>
<feature type="compositionally biased region" description="Low complexity" evidence="2">
    <location>
        <begin position="1041"/>
        <end position="1052"/>
    </location>
</feature>
<evidence type="ECO:0000256" key="3">
    <source>
        <dbReference type="SAM" id="Phobius"/>
    </source>
</evidence>
<evidence type="ECO:0000313" key="5">
    <source>
        <dbReference type="EMBL" id="CAF3538542.1"/>
    </source>
</evidence>
<evidence type="ECO:0000313" key="4">
    <source>
        <dbReference type="EMBL" id="CAF0757809.1"/>
    </source>
</evidence>
<feature type="transmembrane region" description="Helical" evidence="3">
    <location>
        <begin position="147"/>
        <end position="167"/>
    </location>
</feature>
<feature type="region of interest" description="Disordered" evidence="2">
    <location>
        <begin position="1775"/>
        <end position="1797"/>
    </location>
</feature>
<dbReference type="Proteomes" id="UP000663829">
    <property type="component" value="Unassembled WGS sequence"/>
</dbReference>
<evidence type="ECO:0000256" key="1">
    <source>
        <dbReference type="ARBA" id="ARBA00023239"/>
    </source>
</evidence>
<reference evidence="4" key="1">
    <citation type="submission" date="2021-02" db="EMBL/GenBank/DDBJ databases">
        <authorList>
            <person name="Nowell W R."/>
        </authorList>
    </citation>
    <scope>NUCLEOTIDE SEQUENCE</scope>
</reference>
<feature type="transmembrane region" description="Helical" evidence="3">
    <location>
        <begin position="583"/>
        <end position="605"/>
    </location>
</feature>
<keyword evidence="6" id="KW-1185">Reference proteome</keyword>